<keyword evidence="1" id="KW-0732">Signal</keyword>
<evidence type="ECO:0000256" key="1">
    <source>
        <dbReference type="SAM" id="SignalP"/>
    </source>
</evidence>
<dbReference type="AlphaFoldDB" id="A0A0E9XG09"/>
<dbReference type="SUPFAM" id="SSF57850">
    <property type="entry name" value="RING/U-box"/>
    <property type="match status" value="1"/>
</dbReference>
<sequence length="57" mass="6697">MTCTSCNQYFCWLCLSLLTRVNPYSHFNNSSSPCYNQLFQGVDVEDDDEIFWSDEDD</sequence>
<reference evidence="2" key="2">
    <citation type="journal article" date="2015" name="Fish Shellfish Immunol.">
        <title>Early steps in the European eel (Anguilla anguilla)-Vibrio vulnificus interaction in the gills: Role of the RtxA13 toxin.</title>
        <authorList>
            <person name="Callol A."/>
            <person name="Pajuelo D."/>
            <person name="Ebbesson L."/>
            <person name="Teles M."/>
            <person name="MacKenzie S."/>
            <person name="Amaro C."/>
        </authorList>
    </citation>
    <scope>NUCLEOTIDE SEQUENCE</scope>
</reference>
<evidence type="ECO:0000313" key="2">
    <source>
        <dbReference type="EMBL" id="JAI01688.1"/>
    </source>
</evidence>
<protein>
    <recommendedName>
        <fullName evidence="3">RBR-type E3 ubiquitin transferase</fullName>
    </recommendedName>
</protein>
<evidence type="ECO:0008006" key="3">
    <source>
        <dbReference type="Google" id="ProtNLM"/>
    </source>
</evidence>
<dbReference type="EMBL" id="GBXM01006890">
    <property type="protein sequence ID" value="JAI01688.1"/>
    <property type="molecule type" value="Transcribed_RNA"/>
</dbReference>
<reference evidence="2" key="1">
    <citation type="submission" date="2014-11" db="EMBL/GenBank/DDBJ databases">
        <authorList>
            <person name="Amaro Gonzalez C."/>
        </authorList>
    </citation>
    <scope>NUCLEOTIDE SEQUENCE</scope>
</reference>
<name>A0A0E9XG09_ANGAN</name>
<organism evidence="2">
    <name type="scientific">Anguilla anguilla</name>
    <name type="common">European freshwater eel</name>
    <name type="synonym">Muraena anguilla</name>
    <dbReference type="NCBI Taxonomy" id="7936"/>
    <lineage>
        <taxon>Eukaryota</taxon>
        <taxon>Metazoa</taxon>
        <taxon>Chordata</taxon>
        <taxon>Craniata</taxon>
        <taxon>Vertebrata</taxon>
        <taxon>Euteleostomi</taxon>
        <taxon>Actinopterygii</taxon>
        <taxon>Neopterygii</taxon>
        <taxon>Teleostei</taxon>
        <taxon>Anguilliformes</taxon>
        <taxon>Anguillidae</taxon>
        <taxon>Anguilla</taxon>
    </lineage>
</organism>
<accession>A0A0E9XG09</accession>
<feature type="signal peptide" evidence="1">
    <location>
        <begin position="1"/>
        <end position="23"/>
    </location>
</feature>
<feature type="chain" id="PRO_5002435147" description="RBR-type E3 ubiquitin transferase" evidence="1">
    <location>
        <begin position="24"/>
        <end position="57"/>
    </location>
</feature>
<proteinExistence type="predicted"/>